<keyword evidence="1" id="KW-0812">Transmembrane</keyword>
<organism evidence="2 3">
    <name type="scientific">Nepenthes gracilis</name>
    <name type="common">Slender pitcher plant</name>
    <dbReference type="NCBI Taxonomy" id="150966"/>
    <lineage>
        <taxon>Eukaryota</taxon>
        <taxon>Viridiplantae</taxon>
        <taxon>Streptophyta</taxon>
        <taxon>Embryophyta</taxon>
        <taxon>Tracheophyta</taxon>
        <taxon>Spermatophyta</taxon>
        <taxon>Magnoliopsida</taxon>
        <taxon>eudicotyledons</taxon>
        <taxon>Gunneridae</taxon>
        <taxon>Pentapetalae</taxon>
        <taxon>Caryophyllales</taxon>
        <taxon>Nepenthaceae</taxon>
        <taxon>Nepenthes</taxon>
    </lineage>
</organism>
<proteinExistence type="predicted"/>
<keyword evidence="1" id="KW-0472">Membrane</keyword>
<keyword evidence="3" id="KW-1185">Reference proteome</keyword>
<keyword evidence="1" id="KW-1133">Transmembrane helix</keyword>
<dbReference type="EMBL" id="BSYO01000001">
    <property type="protein sequence ID" value="GMG99043.1"/>
    <property type="molecule type" value="Genomic_DNA"/>
</dbReference>
<gene>
    <name evidence="2" type="ORF">Nepgr_000883</name>
</gene>
<protein>
    <submittedName>
        <fullName evidence="2">Uncharacterized protein</fullName>
    </submittedName>
</protein>
<evidence type="ECO:0000256" key="1">
    <source>
        <dbReference type="SAM" id="Phobius"/>
    </source>
</evidence>
<sequence>MNGGRSSGICLNCLGRAQNARDWYSLLRPTSSAVLRGEKTRHSLFDRWLALLMEINVSLGFYFVGLILLK</sequence>
<evidence type="ECO:0000313" key="2">
    <source>
        <dbReference type="EMBL" id="GMG99043.1"/>
    </source>
</evidence>
<evidence type="ECO:0000313" key="3">
    <source>
        <dbReference type="Proteomes" id="UP001279734"/>
    </source>
</evidence>
<reference evidence="2" key="1">
    <citation type="submission" date="2023-05" db="EMBL/GenBank/DDBJ databases">
        <title>Nepenthes gracilis genome sequencing.</title>
        <authorList>
            <person name="Fukushima K."/>
        </authorList>
    </citation>
    <scope>NUCLEOTIDE SEQUENCE</scope>
    <source>
        <strain evidence="2">SING2019-196</strain>
    </source>
</reference>
<dbReference type="Proteomes" id="UP001279734">
    <property type="component" value="Unassembled WGS sequence"/>
</dbReference>
<dbReference type="AlphaFoldDB" id="A0AAD3RWJ1"/>
<accession>A0AAD3RWJ1</accession>
<comment type="caution">
    <text evidence="2">The sequence shown here is derived from an EMBL/GenBank/DDBJ whole genome shotgun (WGS) entry which is preliminary data.</text>
</comment>
<feature type="transmembrane region" description="Helical" evidence="1">
    <location>
        <begin position="48"/>
        <end position="69"/>
    </location>
</feature>
<name>A0AAD3RWJ1_NEPGR</name>